<comment type="caution">
    <text evidence="1">The sequence shown here is derived from an EMBL/GenBank/DDBJ whole genome shotgun (WGS) entry which is preliminary data.</text>
</comment>
<organism evidence="1 2">
    <name type="scientific">Serratia odorifera DSM 4582</name>
    <dbReference type="NCBI Taxonomy" id="667129"/>
    <lineage>
        <taxon>Bacteria</taxon>
        <taxon>Pseudomonadati</taxon>
        <taxon>Pseudomonadota</taxon>
        <taxon>Gammaproteobacteria</taxon>
        <taxon>Enterobacterales</taxon>
        <taxon>Yersiniaceae</taxon>
        <taxon>Serratia</taxon>
    </lineage>
</organism>
<evidence type="ECO:0000313" key="1">
    <source>
        <dbReference type="EMBL" id="EFE97628.1"/>
    </source>
</evidence>
<proteinExistence type="predicted"/>
<gene>
    <name evidence="1" type="ORF">HMPREF0758_0919</name>
</gene>
<dbReference type="EMBL" id="ADBY01000017">
    <property type="protein sequence ID" value="EFE97628.1"/>
    <property type="molecule type" value="Genomic_DNA"/>
</dbReference>
<keyword evidence="2" id="KW-1185">Reference proteome</keyword>
<dbReference type="AlphaFoldDB" id="D4DXU6"/>
<protein>
    <submittedName>
        <fullName evidence="1">Uncharacterized protein</fullName>
    </submittedName>
</protein>
<dbReference type="HOGENOM" id="CLU_3276542_0_0_6"/>
<dbReference type="Proteomes" id="UP000005723">
    <property type="component" value="Unassembled WGS sequence"/>
</dbReference>
<evidence type="ECO:0000313" key="2">
    <source>
        <dbReference type="Proteomes" id="UP000005723"/>
    </source>
</evidence>
<reference evidence="1 2" key="1">
    <citation type="submission" date="2010-01" db="EMBL/GenBank/DDBJ databases">
        <authorList>
            <person name="Muzny D."/>
            <person name="Qin X."/>
            <person name="Deng J."/>
            <person name="Jiang H."/>
            <person name="Liu Y."/>
            <person name="Qu J."/>
            <person name="Song X.-Z."/>
            <person name="Zhang L."/>
            <person name="Thornton R."/>
            <person name="Coyle M."/>
            <person name="Francisco L."/>
            <person name="Jackson L."/>
            <person name="Javaid M."/>
            <person name="Korchina V."/>
            <person name="Kovar C."/>
            <person name="Mata R."/>
            <person name="Mathew T."/>
            <person name="Ngo R."/>
            <person name="Nguyen L."/>
            <person name="Nguyen N."/>
            <person name="Okwuonu G."/>
            <person name="Ongeri F."/>
            <person name="Pham C."/>
            <person name="Simmons D."/>
            <person name="Wilczek-Boney K."/>
            <person name="Hale W."/>
            <person name="Jakkamsetti A."/>
            <person name="Pham P."/>
            <person name="Ruth R."/>
            <person name="San Lucas F."/>
            <person name="Warren J."/>
            <person name="Zhang J."/>
            <person name="Zhao Z."/>
            <person name="Zhou C."/>
            <person name="Zhu D."/>
            <person name="Lee S."/>
            <person name="Bess C."/>
            <person name="Blankenburg K."/>
            <person name="Forbes L."/>
            <person name="Fu Q."/>
            <person name="Gubbala S."/>
            <person name="Hirani K."/>
            <person name="Jayaseelan J.C."/>
            <person name="Lara F."/>
            <person name="Munidasa M."/>
            <person name="Palculict T."/>
            <person name="Patil S."/>
            <person name="Pu L.-L."/>
            <person name="Saada N."/>
            <person name="Tang L."/>
            <person name="Weissenberger G."/>
            <person name="Zhu Y."/>
            <person name="Hemphill L."/>
            <person name="Shang Y."/>
            <person name="Youmans B."/>
            <person name="Ayvaz T."/>
            <person name="Ross M."/>
            <person name="Santibanez J."/>
            <person name="Aqrawi P."/>
            <person name="Gross S."/>
            <person name="Joshi V."/>
            <person name="Fowler G."/>
            <person name="Nazareth L."/>
            <person name="Reid J."/>
            <person name="Worley K."/>
            <person name="Petrosino J."/>
            <person name="Highlander S."/>
            <person name="Gibbs R."/>
        </authorList>
    </citation>
    <scope>NUCLEOTIDE SEQUENCE [LARGE SCALE GENOMIC DNA]</scope>
    <source>
        <strain evidence="1 2">DSM 4582</strain>
    </source>
</reference>
<name>D4DXU6_SEROD</name>
<accession>D4DXU6</accession>
<sequence>MVGEYIESRDGNDSAIIFLWFEEITNYLKACVFLSGDHGNN</sequence>